<proteinExistence type="predicted"/>
<evidence type="ECO:0000313" key="2">
    <source>
        <dbReference type="EMBL" id="KGO32274.1"/>
    </source>
</evidence>
<dbReference type="PANTHER" id="PTHR43404">
    <property type="entry name" value="LIPOPOLYSACCHARIDE CHOLINEPHOSPHOTRANSFERASE LICD"/>
    <property type="match status" value="1"/>
</dbReference>
<dbReference type="PANTHER" id="PTHR43404:SF2">
    <property type="entry name" value="LIPOPOLYSACCHARIDE CHOLINEPHOSPHOTRANSFERASE LICD"/>
    <property type="match status" value="1"/>
</dbReference>
<name>A0ABR4XS07_9LACO</name>
<dbReference type="SUPFAM" id="SSF81301">
    <property type="entry name" value="Nucleotidyltransferase"/>
    <property type="match status" value="1"/>
</dbReference>
<gene>
    <name evidence="2" type="ORF">Q757_02020</name>
</gene>
<feature type="domain" description="LicD/FKTN/FKRP nucleotidyltransferase" evidence="1">
    <location>
        <begin position="32"/>
        <end position="206"/>
    </location>
</feature>
<comment type="caution">
    <text evidence="2">The sequence shown here is derived from an EMBL/GenBank/DDBJ whole genome shotgun (WGS) entry which is preliminary data.</text>
</comment>
<reference evidence="2 3" key="1">
    <citation type="journal article" date="2014" name="Antonie Van Leeuwenhoek">
        <title>Oenococcus alcoholitolerans sp. nov., a lactic acid bacteria isolated from cachaca and ethanol fermentation processes.</title>
        <authorList>
            <person name="Badotti F."/>
            <person name="Moreira A.P."/>
            <person name="Tonon L.A."/>
            <person name="de Lucena B.T."/>
            <person name="Gomes Fde C."/>
            <person name="Kruger R."/>
            <person name="Thompson C.C."/>
            <person name="de Morais M.A.Jr."/>
            <person name="Rosa C.A."/>
            <person name="Thompson F.L."/>
        </authorList>
    </citation>
    <scope>NUCLEOTIDE SEQUENCE [LARGE SCALE GENOMIC DNA]</scope>
    <source>
        <strain evidence="2 3">UFRJ-M7.2.18</strain>
    </source>
</reference>
<organism evidence="2 3">
    <name type="scientific">Oenococcus alcoholitolerans</name>
    <dbReference type="NCBI Taxonomy" id="931074"/>
    <lineage>
        <taxon>Bacteria</taxon>
        <taxon>Bacillati</taxon>
        <taxon>Bacillota</taxon>
        <taxon>Bacilli</taxon>
        <taxon>Lactobacillales</taxon>
        <taxon>Lactobacillaceae</taxon>
        <taxon>Oenococcus</taxon>
    </lineage>
</organism>
<dbReference type="EMBL" id="AXCV01000051">
    <property type="protein sequence ID" value="KGO32274.1"/>
    <property type="molecule type" value="Genomic_DNA"/>
</dbReference>
<dbReference type="Pfam" id="PF04991">
    <property type="entry name" value="LicD"/>
    <property type="match status" value="1"/>
</dbReference>
<keyword evidence="3" id="KW-1185">Reference proteome</keyword>
<protein>
    <recommendedName>
        <fullName evidence="1">LicD/FKTN/FKRP nucleotidyltransferase domain-containing protein</fullName>
    </recommendedName>
</protein>
<dbReference type="InterPro" id="IPR052942">
    <property type="entry name" value="LPS_cholinephosphotransferase"/>
</dbReference>
<accession>A0ABR4XS07</accession>
<dbReference type="InterPro" id="IPR043519">
    <property type="entry name" value="NT_sf"/>
</dbReference>
<sequence length="229" mass="27415">MYYEFVPSDNLKKLQDVDTQMLKKIIEIMELHNINYYLIAGTLLGAVRHHGFIPWDDDLDIGVPRDDYEKFLSHRQDWLPDRYFAENFQSNVNYKYYITRVYDRTIRVKELRDKNNETSESFASLDIFPLDGAPNNSLARKIFVFHILYLRMMASLANFDNIDLSRPRKFYEKVIIKFAGFLGTNKFMNSSHYYYKIDKLLKNKILKHQDLLVLLWVLIERKSCFQKNI</sequence>
<dbReference type="Proteomes" id="UP000030023">
    <property type="component" value="Unassembled WGS sequence"/>
</dbReference>
<evidence type="ECO:0000259" key="1">
    <source>
        <dbReference type="Pfam" id="PF04991"/>
    </source>
</evidence>
<evidence type="ECO:0000313" key="3">
    <source>
        <dbReference type="Proteomes" id="UP000030023"/>
    </source>
</evidence>
<dbReference type="InterPro" id="IPR007074">
    <property type="entry name" value="LicD/FKTN/FKRP_NTP_transf"/>
</dbReference>